<feature type="transmembrane region" description="Helical" evidence="6">
    <location>
        <begin position="320"/>
        <end position="339"/>
    </location>
</feature>
<keyword evidence="9" id="KW-1185">Reference proteome</keyword>
<evidence type="ECO:0000313" key="7">
    <source>
        <dbReference type="EMBL" id="KAF0695138.1"/>
    </source>
</evidence>
<dbReference type="InterPro" id="IPR010291">
    <property type="entry name" value="Ion_channel_UNC-93"/>
</dbReference>
<dbReference type="EMBL" id="VJMH01005503">
    <property type="protein sequence ID" value="KAF0695138.1"/>
    <property type="molecule type" value="Genomic_DNA"/>
</dbReference>
<reference evidence="8 9" key="1">
    <citation type="submission" date="2019-03" db="EMBL/GenBank/DDBJ databases">
        <authorList>
            <person name="Gaulin E."/>
            <person name="Dumas B."/>
        </authorList>
    </citation>
    <scope>NUCLEOTIDE SEQUENCE [LARGE SCALE GENOMIC DNA]</scope>
    <source>
        <strain evidence="8">CBS 568.67</strain>
    </source>
</reference>
<proteinExistence type="inferred from homology"/>
<feature type="transmembrane region" description="Helical" evidence="6">
    <location>
        <begin position="7"/>
        <end position="27"/>
    </location>
</feature>
<dbReference type="Proteomes" id="UP000332933">
    <property type="component" value="Unassembled WGS sequence"/>
</dbReference>
<evidence type="ECO:0000313" key="8">
    <source>
        <dbReference type="EMBL" id="VFT90865.1"/>
    </source>
</evidence>
<protein>
    <submittedName>
        <fullName evidence="8">Aste57867_14035 protein</fullName>
    </submittedName>
</protein>
<name>A0A485KZN8_9STRA</name>
<feature type="transmembrane region" description="Helical" evidence="6">
    <location>
        <begin position="222"/>
        <end position="243"/>
    </location>
</feature>
<dbReference type="Gene3D" id="1.20.1250.20">
    <property type="entry name" value="MFS general substrate transporter like domains"/>
    <property type="match status" value="1"/>
</dbReference>
<dbReference type="PANTHER" id="PTHR19444">
    <property type="entry name" value="UNC-93 RELATED"/>
    <property type="match status" value="1"/>
</dbReference>
<evidence type="ECO:0000313" key="9">
    <source>
        <dbReference type="Proteomes" id="UP000332933"/>
    </source>
</evidence>
<keyword evidence="5 6" id="KW-0472">Membrane</keyword>
<feature type="transmembrane region" description="Helical" evidence="6">
    <location>
        <begin position="81"/>
        <end position="101"/>
    </location>
</feature>
<evidence type="ECO:0000256" key="4">
    <source>
        <dbReference type="ARBA" id="ARBA00022989"/>
    </source>
</evidence>
<comment type="subcellular location">
    <subcellularLocation>
        <location evidence="1">Membrane</location>
        <topology evidence="1">Multi-pass membrane protein</topology>
    </subcellularLocation>
</comment>
<evidence type="ECO:0000256" key="6">
    <source>
        <dbReference type="SAM" id="Phobius"/>
    </source>
</evidence>
<dbReference type="EMBL" id="CAADRA010005524">
    <property type="protein sequence ID" value="VFT90865.1"/>
    <property type="molecule type" value="Genomic_DNA"/>
</dbReference>
<sequence length="469" mass="50365">MQDATACVRAAVTLAVAFLLIFAAYSATENLETSVIRGECQDCLQGDVDGICQLGNVCQNKIHFACDDACAAPFTECTSTLGSIVLGVVYLTLTFGSFFASAVPNYFGMKKSLFGSSTVYALFALANLIIAQYPTNQNLHWAIMIPMALLEGLAASVLWIAQASYLTQLSVVYSKFKHEPLVSSMGYFNGLFFSIFRASSILGNTVSSFVLGYLAWSTQTLFVMFTILGSCGSALMLILPALATASTDAELVQLVPEKSDENEADPHVVGFNFAGIWALLHDSRMLCLMPVIVINGLQQGFASGEFTSNVIRESLGGPSIGYVMALYGGVNVLSSYGFGRVADKFGPLVGMLLGFTAMLVAFSLCYGATLTKCDDQWALVLWIAVLLSLGDASSTTLTSVVLGQEFSADAVNAFSIFKAFQSGSAAASYFFFKYFSFHGRLSILLIMVLIATASFLLYSKKYRRVSNAV</sequence>
<evidence type="ECO:0000256" key="1">
    <source>
        <dbReference type="ARBA" id="ARBA00004141"/>
    </source>
</evidence>
<reference evidence="7" key="2">
    <citation type="submission" date="2019-06" db="EMBL/GenBank/DDBJ databases">
        <title>Genomics analysis of Aphanomyces spp. identifies a new class of oomycete effector associated with host adaptation.</title>
        <authorList>
            <person name="Gaulin E."/>
        </authorList>
    </citation>
    <scope>NUCLEOTIDE SEQUENCE</scope>
    <source>
        <strain evidence="7">CBS 578.67</strain>
    </source>
</reference>
<evidence type="ECO:0000256" key="3">
    <source>
        <dbReference type="ARBA" id="ARBA00022692"/>
    </source>
</evidence>
<dbReference type="InterPro" id="IPR051951">
    <property type="entry name" value="UNC-93_regulatory"/>
</dbReference>
<feature type="transmembrane region" description="Helical" evidence="6">
    <location>
        <begin position="379"/>
        <end position="402"/>
    </location>
</feature>
<dbReference type="SUPFAM" id="SSF103473">
    <property type="entry name" value="MFS general substrate transporter"/>
    <property type="match status" value="1"/>
</dbReference>
<dbReference type="AlphaFoldDB" id="A0A485KZN8"/>
<organism evidence="8 9">
    <name type="scientific">Aphanomyces stellatus</name>
    <dbReference type="NCBI Taxonomy" id="120398"/>
    <lineage>
        <taxon>Eukaryota</taxon>
        <taxon>Sar</taxon>
        <taxon>Stramenopiles</taxon>
        <taxon>Oomycota</taxon>
        <taxon>Saprolegniomycetes</taxon>
        <taxon>Saprolegniales</taxon>
        <taxon>Verrucalvaceae</taxon>
        <taxon>Aphanomyces</taxon>
    </lineage>
</organism>
<feature type="transmembrane region" description="Helical" evidence="6">
    <location>
        <begin position="437"/>
        <end position="458"/>
    </location>
</feature>
<dbReference type="Pfam" id="PF05978">
    <property type="entry name" value="UNC-93"/>
    <property type="match status" value="1"/>
</dbReference>
<gene>
    <name evidence="8" type="primary">Aste57867_14035</name>
    <name evidence="7" type="ORF">As57867_013984</name>
    <name evidence="8" type="ORF">ASTE57867_14035</name>
</gene>
<feature type="transmembrane region" description="Helical" evidence="6">
    <location>
        <begin position="139"/>
        <end position="166"/>
    </location>
</feature>
<feature type="transmembrane region" description="Helical" evidence="6">
    <location>
        <begin position="113"/>
        <end position="133"/>
    </location>
</feature>
<evidence type="ECO:0000256" key="5">
    <source>
        <dbReference type="ARBA" id="ARBA00023136"/>
    </source>
</evidence>
<dbReference type="InterPro" id="IPR036259">
    <property type="entry name" value="MFS_trans_sf"/>
</dbReference>
<dbReference type="GO" id="GO:0016020">
    <property type="term" value="C:membrane"/>
    <property type="evidence" value="ECO:0007669"/>
    <property type="project" value="UniProtKB-SubCell"/>
</dbReference>
<keyword evidence="3 6" id="KW-0812">Transmembrane</keyword>
<comment type="similarity">
    <text evidence="2">Belongs to the unc-93 family.</text>
</comment>
<feature type="transmembrane region" description="Helical" evidence="6">
    <location>
        <begin position="187"/>
        <end position="216"/>
    </location>
</feature>
<feature type="transmembrane region" description="Helical" evidence="6">
    <location>
        <begin position="345"/>
        <end position="367"/>
    </location>
</feature>
<evidence type="ECO:0000256" key="2">
    <source>
        <dbReference type="ARBA" id="ARBA00009172"/>
    </source>
</evidence>
<dbReference type="OrthoDB" id="196103at2759"/>
<dbReference type="PANTHER" id="PTHR19444:SF13">
    <property type="entry name" value="PROTEIN UNC-93 HOMOLOG A"/>
    <property type="match status" value="1"/>
</dbReference>
<keyword evidence="4 6" id="KW-1133">Transmembrane helix</keyword>
<accession>A0A485KZN8</accession>